<feature type="transmembrane region" description="Helical" evidence="3">
    <location>
        <begin position="6"/>
        <end position="27"/>
    </location>
</feature>
<keyword evidence="3" id="KW-0472">Membrane</keyword>
<evidence type="ECO:0000256" key="3">
    <source>
        <dbReference type="SAM" id="Phobius"/>
    </source>
</evidence>
<dbReference type="InterPro" id="IPR032675">
    <property type="entry name" value="LRR_dom_sf"/>
</dbReference>
<dbReference type="GO" id="GO:0005737">
    <property type="term" value="C:cytoplasm"/>
    <property type="evidence" value="ECO:0007669"/>
    <property type="project" value="TreeGrafter"/>
</dbReference>
<dbReference type="AlphaFoldDB" id="A0A1F4V4K6"/>
<dbReference type="SMART" id="SM00369">
    <property type="entry name" value="LRR_TYP"/>
    <property type="match status" value="3"/>
</dbReference>
<keyword evidence="3" id="KW-0812">Transmembrane</keyword>
<evidence type="ECO:0000256" key="2">
    <source>
        <dbReference type="ARBA" id="ARBA00022737"/>
    </source>
</evidence>
<dbReference type="InterPro" id="IPR003591">
    <property type="entry name" value="Leu-rich_rpt_typical-subtyp"/>
</dbReference>
<keyword evidence="3" id="KW-1133">Transmembrane helix</keyword>
<sequence length="204" mass="22438">MTKPNPTTIVLSILCILLLATTVVLFLRKDGDTWVCNGIEWVKHGNPSALKPAQPCGEGVATSPTINPVKYTEFPINNYSSSTTEIDISYNNIKSLPSQIDRFTNLQVFILKGNKLNSLPAEIGKLSKLTILDASDNDITDIPAEIGNLSNLKTLDLSGNDIDEFPNEMIKLTNLEVLNLTGNPVKPDHLKRLEENLPTTKIVR</sequence>
<evidence type="ECO:0000313" key="4">
    <source>
        <dbReference type="EMBL" id="OGC52094.1"/>
    </source>
</evidence>
<dbReference type="PANTHER" id="PTHR48051:SF1">
    <property type="entry name" value="RAS SUPPRESSOR PROTEIN 1"/>
    <property type="match status" value="1"/>
</dbReference>
<keyword evidence="1" id="KW-0433">Leucine-rich repeat</keyword>
<keyword evidence="2" id="KW-0677">Repeat</keyword>
<evidence type="ECO:0000256" key="1">
    <source>
        <dbReference type="ARBA" id="ARBA00022614"/>
    </source>
</evidence>
<name>A0A1F4V4K6_UNCKA</name>
<dbReference type="PANTHER" id="PTHR48051">
    <property type="match status" value="1"/>
</dbReference>
<dbReference type="InterPro" id="IPR050216">
    <property type="entry name" value="LRR_domain-containing"/>
</dbReference>
<dbReference type="Pfam" id="PF13855">
    <property type="entry name" value="LRR_8"/>
    <property type="match status" value="1"/>
</dbReference>
<organism evidence="4 5">
    <name type="scientific">candidate division WWE3 bacterium RIFCSPHIGHO2_01_FULL_43_9</name>
    <dbReference type="NCBI Taxonomy" id="1802618"/>
    <lineage>
        <taxon>Bacteria</taxon>
        <taxon>Katanobacteria</taxon>
    </lineage>
</organism>
<dbReference type="EMBL" id="MEVB01000025">
    <property type="protein sequence ID" value="OGC52094.1"/>
    <property type="molecule type" value="Genomic_DNA"/>
</dbReference>
<dbReference type="PROSITE" id="PS51450">
    <property type="entry name" value="LRR"/>
    <property type="match status" value="2"/>
</dbReference>
<comment type="caution">
    <text evidence="4">The sequence shown here is derived from an EMBL/GenBank/DDBJ whole genome shotgun (WGS) entry which is preliminary data.</text>
</comment>
<reference evidence="4 5" key="1">
    <citation type="journal article" date="2016" name="Nat. Commun.">
        <title>Thousands of microbial genomes shed light on interconnected biogeochemical processes in an aquifer system.</title>
        <authorList>
            <person name="Anantharaman K."/>
            <person name="Brown C.T."/>
            <person name="Hug L.A."/>
            <person name="Sharon I."/>
            <person name="Castelle C.J."/>
            <person name="Probst A.J."/>
            <person name="Thomas B.C."/>
            <person name="Singh A."/>
            <person name="Wilkins M.J."/>
            <person name="Karaoz U."/>
            <person name="Brodie E.L."/>
            <person name="Williams K.H."/>
            <person name="Hubbard S.S."/>
            <person name="Banfield J.F."/>
        </authorList>
    </citation>
    <scope>NUCLEOTIDE SEQUENCE [LARGE SCALE GENOMIC DNA]</scope>
</reference>
<dbReference type="SUPFAM" id="SSF52058">
    <property type="entry name" value="L domain-like"/>
    <property type="match status" value="1"/>
</dbReference>
<accession>A0A1F4V4K6</accession>
<proteinExistence type="predicted"/>
<dbReference type="Proteomes" id="UP000176853">
    <property type="component" value="Unassembled WGS sequence"/>
</dbReference>
<protein>
    <submittedName>
        <fullName evidence="4">Uncharacterized protein</fullName>
    </submittedName>
</protein>
<dbReference type="InterPro" id="IPR001611">
    <property type="entry name" value="Leu-rich_rpt"/>
</dbReference>
<evidence type="ECO:0000313" key="5">
    <source>
        <dbReference type="Proteomes" id="UP000176853"/>
    </source>
</evidence>
<gene>
    <name evidence="4" type="ORF">A2709_01960</name>
</gene>
<dbReference type="Gene3D" id="3.80.10.10">
    <property type="entry name" value="Ribonuclease Inhibitor"/>
    <property type="match status" value="1"/>
</dbReference>